<keyword evidence="1" id="KW-0472">Membrane</keyword>
<proteinExistence type="predicted"/>
<dbReference type="PANTHER" id="PTHR46534:SF1">
    <property type="entry name" value="IGGFC-BINDING PROTEIN N-TERMINAL DOMAIN-CONTAINING PROTEIN"/>
    <property type="match status" value="1"/>
</dbReference>
<feature type="domain" description="IgGFc-binding protein N-terminal" evidence="2">
    <location>
        <begin position="137"/>
        <end position="322"/>
    </location>
</feature>
<dbReference type="AlphaFoldDB" id="A0A210QA18"/>
<feature type="transmembrane region" description="Helical" evidence="1">
    <location>
        <begin position="403"/>
        <end position="422"/>
    </location>
</feature>
<dbReference type="Pfam" id="PF17517">
    <property type="entry name" value="IgGFc_binding"/>
    <property type="match status" value="1"/>
</dbReference>
<keyword evidence="1" id="KW-0812">Transmembrane</keyword>
<evidence type="ECO:0000256" key="1">
    <source>
        <dbReference type="SAM" id="Phobius"/>
    </source>
</evidence>
<organism evidence="3 4">
    <name type="scientific">Mizuhopecten yessoensis</name>
    <name type="common">Japanese scallop</name>
    <name type="synonym">Patinopecten yessoensis</name>
    <dbReference type="NCBI Taxonomy" id="6573"/>
    <lineage>
        <taxon>Eukaryota</taxon>
        <taxon>Metazoa</taxon>
        <taxon>Spiralia</taxon>
        <taxon>Lophotrochozoa</taxon>
        <taxon>Mollusca</taxon>
        <taxon>Bivalvia</taxon>
        <taxon>Autobranchia</taxon>
        <taxon>Pteriomorphia</taxon>
        <taxon>Pectinida</taxon>
        <taxon>Pectinoidea</taxon>
        <taxon>Pectinidae</taxon>
        <taxon>Mizuhopecten</taxon>
    </lineage>
</organism>
<dbReference type="PANTHER" id="PTHR46534">
    <property type="entry name" value="IGGFC_BINDING DOMAIN-CONTAINING PROTEIN"/>
    <property type="match status" value="1"/>
</dbReference>
<keyword evidence="4" id="KW-1185">Reference proteome</keyword>
<evidence type="ECO:0000313" key="3">
    <source>
        <dbReference type="EMBL" id="OWF45584.1"/>
    </source>
</evidence>
<keyword evidence="1" id="KW-1133">Transmembrane helix</keyword>
<accession>A0A210QA18</accession>
<dbReference type="InterPro" id="IPR035234">
    <property type="entry name" value="IgGFc-bd_N"/>
</dbReference>
<name>A0A210QA18_MIZYE</name>
<comment type="caution">
    <text evidence="3">The sequence shown here is derived from an EMBL/GenBank/DDBJ whole genome shotgun (WGS) entry which is preliminary data.</text>
</comment>
<reference evidence="3 4" key="1">
    <citation type="journal article" date="2017" name="Nat. Ecol. Evol.">
        <title>Scallop genome provides insights into evolution of bilaterian karyotype and development.</title>
        <authorList>
            <person name="Wang S."/>
            <person name="Zhang J."/>
            <person name="Jiao W."/>
            <person name="Li J."/>
            <person name="Xun X."/>
            <person name="Sun Y."/>
            <person name="Guo X."/>
            <person name="Huan P."/>
            <person name="Dong B."/>
            <person name="Zhang L."/>
            <person name="Hu X."/>
            <person name="Sun X."/>
            <person name="Wang J."/>
            <person name="Zhao C."/>
            <person name="Wang Y."/>
            <person name="Wang D."/>
            <person name="Huang X."/>
            <person name="Wang R."/>
            <person name="Lv J."/>
            <person name="Li Y."/>
            <person name="Zhang Z."/>
            <person name="Liu B."/>
            <person name="Lu W."/>
            <person name="Hui Y."/>
            <person name="Liang J."/>
            <person name="Zhou Z."/>
            <person name="Hou R."/>
            <person name="Li X."/>
            <person name="Liu Y."/>
            <person name="Li H."/>
            <person name="Ning X."/>
            <person name="Lin Y."/>
            <person name="Zhao L."/>
            <person name="Xing Q."/>
            <person name="Dou J."/>
            <person name="Li Y."/>
            <person name="Mao J."/>
            <person name="Guo H."/>
            <person name="Dou H."/>
            <person name="Li T."/>
            <person name="Mu C."/>
            <person name="Jiang W."/>
            <person name="Fu Q."/>
            <person name="Fu X."/>
            <person name="Miao Y."/>
            <person name="Liu J."/>
            <person name="Yu Q."/>
            <person name="Li R."/>
            <person name="Liao H."/>
            <person name="Li X."/>
            <person name="Kong Y."/>
            <person name="Jiang Z."/>
            <person name="Chourrout D."/>
            <person name="Li R."/>
            <person name="Bao Z."/>
        </authorList>
    </citation>
    <scope>NUCLEOTIDE SEQUENCE [LARGE SCALE GENOMIC DNA]</scope>
    <source>
        <strain evidence="3 4">PY_sf001</strain>
    </source>
</reference>
<protein>
    <recommendedName>
        <fullName evidence="2">IgGFc-binding protein N-terminal domain-containing protein</fullName>
    </recommendedName>
</protein>
<gene>
    <name evidence="3" type="ORF">KP79_PYT21063</name>
</gene>
<dbReference type="EMBL" id="NEDP02004428">
    <property type="protein sequence ID" value="OWF45584.1"/>
    <property type="molecule type" value="Genomic_DNA"/>
</dbReference>
<dbReference type="Proteomes" id="UP000242188">
    <property type="component" value="Unassembled WGS sequence"/>
</dbReference>
<sequence length="479" mass="53329">MPGRQVDCFDRDKAQTTDAALHCYQVNSSVFSTLIYGVDINIFGRDFVLSFNRNAHKNDTTRLRVMNNLKDKVTMTIYTSFGSEVSKSDDTSEIIEHHLLTACQQTFSSGDCVVRIKSIRNVRMTVLNIMDGEIYYFVLPLDKIGNEYIMATSLLPGNYTCDLIAVYPSTELSFSVARSGPVTFANKKRFCNRDNCKVPVLRENAILQLRSTQDMTGMKVRGNKPFAVYCGGEVSTARTFMNQLPPIGMYGTSYQTWPTIFPGFVSLTSRCNDTHVHVYGSKNLTTDLDLGIHTELTVLAQDVLVVSSDKPIMVIQSWSMHHALHRLTLVPLVTANHTCDDHAISTQQPLCMCPCPTKVTTPTPVDLNTKLQKLRELSVNKSTLSSTRRKKQSAYDGRTSAKGIGIIGVTLLCGVVVFIVVLDMPNLVAQFRVVRQNLFGGTPGQFGPKLEWKRNKLMLGHKSESTATIAHADTDKEDF</sequence>
<evidence type="ECO:0000313" key="4">
    <source>
        <dbReference type="Proteomes" id="UP000242188"/>
    </source>
</evidence>
<evidence type="ECO:0000259" key="2">
    <source>
        <dbReference type="Pfam" id="PF17517"/>
    </source>
</evidence>